<evidence type="ECO:0000256" key="6">
    <source>
        <dbReference type="RuleBase" id="RU004057"/>
    </source>
</evidence>
<keyword evidence="5 7" id="KW-0472">Membrane</keyword>
<dbReference type="PANTHER" id="PTHR30625">
    <property type="entry name" value="PROTEIN TOLQ"/>
    <property type="match status" value="1"/>
</dbReference>
<evidence type="ECO:0000256" key="2">
    <source>
        <dbReference type="ARBA" id="ARBA00022475"/>
    </source>
</evidence>
<sequence length="272" mass="30274">MLGGHHIPHCLNDRTKIIRFIKIASIFHFLVQNHYLRVEKSETMNNLIILAATAVPQAAEPELSLWSMIVKGGWLMIPIFILSIIAVYIFCERYMLLRKYTRISDTFPDKIRDCIFAGNIRGAVTVCNEENTPMSRMLVKGLLHYRLPVTELRAIVESAANLEVAGMEKGLSTLATCAGMAPMIGFLGTVVGMVQAFYDMAMAGNNINITLLSRGIYTAMITTVAGLIVGIIAYFAYNALTAKIDHIVTKMETASADFMEVIYEVKNEKENK</sequence>
<dbReference type="GO" id="GO:0005886">
    <property type="term" value="C:plasma membrane"/>
    <property type="evidence" value="ECO:0007669"/>
    <property type="project" value="UniProtKB-SubCell"/>
</dbReference>
<keyword evidence="2" id="KW-1003">Cell membrane</keyword>
<dbReference type="AlphaFoldDB" id="A0A1Y4A046"/>
<evidence type="ECO:0000256" key="4">
    <source>
        <dbReference type="ARBA" id="ARBA00022989"/>
    </source>
</evidence>
<comment type="caution">
    <text evidence="9">The sequence shown here is derived from an EMBL/GenBank/DDBJ whole genome shotgun (WGS) entry which is preliminary data.</text>
</comment>
<feature type="transmembrane region" description="Helical" evidence="7">
    <location>
        <begin position="73"/>
        <end position="91"/>
    </location>
</feature>
<evidence type="ECO:0000313" key="9">
    <source>
        <dbReference type="EMBL" id="RGU54013.1"/>
    </source>
</evidence>
<dbReference type="GO" id="GO:0017038">
    <property type="term" value="P:protein import"/>
    <property type="evidence" value="ECO:0007669"/>
    <property type="project" value="TreeGrafter"/>
</dbReference>
<dbReference type="InterPro" id="IPR002898">
    <property type="entry name" value="MotA_ExbB_proton_chnl"/>
</dbReference>
<dbReference type="Proteomes" id="UP000284243">
    <property type="component" value="Unassembled WGS sequence"/>
</dbReference>
<dbReference type="InterPro" id="IPR050790">
    <property type="entry name" value="ExbB/TolQ_transport"/>
</dbReference>
<feature type="transmembrane region" description="Helical" evidence="7">
    <location>
        <begin position="174"/>
        <end position="196"/>
    </location>
</feature>
<evidence type="ECO:0000313" key="10">
    <source>
        <dbReference type="Proteomes" id="UP000284243"/>
    </source>
</evidence>
<dbReference type="PANTHER" id="PTHR30625:SF17">
    <property type="entry name" value="TOLQ-RELATED"/>
    <property type="match status" value="1"/>
</dbReference>
<evidence type="ECO:0000256" key="1">
    <source>
        <dbReference type="ARBA" id="ARBA00004651"/>
    </source>
</evidence>
<keyword evidence="6" id="KW-0653">Protein transport</keyword>
<gene>
    <name evidence="9" type="ORF">DWW57_17875</name>
</gene>
<comment type="similarity">
    <text evidence="6">Belongs to the exbB/tolQ family.</text>
</comment>
<keyword evidence="6" id="KW-0813">Transport</keyword>
<accession>A0A1Y4A046</accession>
<evidence type="ECO:0000259" key="8">
    <source>
        <dbReference type="Pfam" id="PF01618"/>
    </source>
</evidence>
<proteinExistence type="inferred from homology"/>
<feature type="transmembrane region" description="Helical" evidence="7">
    <location>
        <begin position="216"/>
        <end position="237"/>
    </location>
</feature>
<organism evidence="9 10">
    <name type="scientific">Odoribacter splanchnicus</name>
    <dbReference type="NCBI Taxonomy" id="28118"/>
    <lineage>
        <taxon>Bacteria</taxon>
        <taxon>Pseudomonadati</taxon>
        <taxon>Bacteroidota</taxon>
        <taxon>Bacteroidia</taxon>
        <taxon>Bacteroidales</taxon>
        <taxon>Odoribacteraceae</taxon>
        <taxon>Odoribacter</taxon>
    </lineage>
</organism>
<evidence type="ECO:0000256" key="7">
    <source>
        <dbReference type="SAM" id="Phobius"/>
    </source>
</evidence>
<name>A0A1Y4A046_9BACT</name>
<keyword evidence="4 7" id="KW-1133">Transmembrane helix</keyword>
<keyword evidence="3 7" id="KW-0812">Transmembrane</keyword>
<reference evidence="9 10" key="1">
    <citation type="submission" date="2018-08" db="EMBL/GenBank/DDBJ databases">
        <title>A genome reference for cultivated species of the human gut microbiota.</title>
        <authorList>
            <person name="Zou Y."/>
            <person name="Xue W."/>
            <person name="Luo G."/>
        </authorList>
    </citation>
    <scope>NUCLEOTIDE SEQUENCE [LARGE SCALE GENOMIC DNA]</scope>
    <source>
        <strain evidence="9 10">AF16-14</strain>
    </source>
</reference>
<protein>
    <submittedName>
        <fullName evidence="9">MotA/TolQ/ExbB proton channel family protein</fullName>
    </submittedName>
</protein>
<dbReference type="Pfam" id="PF01618">
    <property type="entry name" value="MotA_ExbB"/>
    <property type="match status" value="1"/>
</dbReference>
<feature type="domain" description="MotA/TolQ/ExbB proton channel" evidence="8">
    <location>
        <begin position="130"/>
        <end position="252"/>
    </location>
</feature>
<evidence type="ECO:0000256" key="5">
    <source>
        <dbReference type="ARBA" id="ARBA00023136"/>
    </source>
</evidence>
<evidence type="ECO:0000256" key="3">
    <source>
        <dbReference type="ARBA" id="ARBA00022692"/>
    </source>
</evidence>
<dbReference type="EMBL" id="QRYC01000040">
    <property type="protein sequence ID" value="RGU54013.1"/>
    <property type="molecule type" value="Genomic_DNA"/>
</dbReference>
<comment type="subcellular location">
    <subcellularLocation>
        <location evidence="1">Cell membrane</location>
        <topology evidence="1">Multi-pass membrane protein</topology>
    </subcellularLocation>
    <subcellularLocation>
        <location evidence="6">Membrane</location>
        <topology evidence="6">Multi-pass membrane protein</topology>
    </subcellularLocation>
</comment>